<gene>
    <name evidence="1" type="ORF">R3P38DRAFT_2533323</name>
</gene>
<keyword evidence="2" id="KW-1185">Reference proteome</keyword>
<proteinExistence type="predicted"/>
<comment type="caution">
    <text evidence="1">The sequence shown here is derived from an EMBL/GenBank/DDBJ whole genome shotgun (WGS) entry which is preliminary data.</text>
</comment>
<dbReference type="AlphaFoldDB" id="A0AAW0B973"/>
<name>A0AAW0B973_9AGAR</name>
<dbReference type="Proteomes" id="UP001362999">
    <property type="component" value="Unassembled WGS sequence"/>
</dbReference>
<accession>A0AAW0B973</accession>
<evidence type="ECO:0008006" key="3">
    <source>
        <dbReference type="Google" id="ProtNLM"/>
    </source>
</evidence>
<organism evidence="1 2">
    <name type="scientific">Favolaschia claudopus</name>
    <dbReference type="NCBI Taxonomy" id="2862362"/>
    <lineage>
        <taxon>Eukaryota</taxon>
        <taxon>Fungi</taxon>
        <taxon>Dikarya</taxon>
        <taxon>Basidiomycota</taxon>
        <taxon>Agaricomycotina</taxon>
        <taxon>Agaricomycetes</taxon>
        <taxon>Agaricomycetidae</taxon>
        <taxon>Agaricales</taxon>
        <taxon>Marasmiineae</taxon>
        <taxon>Mycenaceae</taxon>
        <taxon>Favolaschia</taxon>
    </lineage>
</organism>
<dbReference type="EMBL" id="JAWWNJ010000037">
    <property type="protein sequence ID" value="KAK7022690.1"/>
    <property type="molecule type" value="Genomic_DNA"/>
</dbReference>
<evidence type="ECO:0000313" key="1">
    <source>
        <dbReference type="EMBL" id="KAK7022690.1"/>
    </source>
</evidence>
<reference evidence="1 2" key="1">
    <citation type="journal article" date="2024" name="J Genomics">
        <title>Draft genome sequencing and assembly of Favolaschia claudopus CIRM-BRFM 2984 isolated from oak limbs.</title>
        <authorList>
            <person name="Navarro D."/>
            <person name="Drula E."/>
            <person name="Chaduli D."/>
            <person name="Cazenave R."/>
            <person name="Ahrendt S."/>
            <person name="Wang J."/>
            <person name="Lipzen A."/>
            <person name="Daum C."/>
            <person name="Barry K."/>
            <person name="Grigoriev I.V."/>
            <person name="Favel A."/>
            <person name="Rosso M.N."/>
            <person name="Martin F."/>
        </authorList>
    </citation>
    <scope>NUCLEOTIDE SEQUENCE [LARGE SCALE GENOMIC DNA]</scope>
    <source>
        <strain evidence="1 2">CIRM-BRFM 2984</strain>
    </source>
</reference>
<protein>
    <recommendedName>
        <fullName evidence="3">F-box domain-containing protein</fullName>
    </recommendedName>
</protein>
<sequence>MRRQTHRPRRSVSPAPVSISLHADIFLEVARLSDRKAQLSLCRVSKEVYLTTRFLLYQNVYVRGSAANALVDTLDKKADLPPIVESLLFADDDAFVDIAQWERVIVQLQNLQLLGISPLIPLHSSWIPRLRFRLSSFESLSTVSAVATWAEFLATQHTLASLFVDIDFAGPFPSPQQIPKLQSVKARPADIARFAPHALQDLWFLTDGIDSVYTLRATDLVRFATSPARLVAIRISAPQLIQLLEAAPRILRMLRHVVLDEDQSWSRFTFEREAPVREFSLHFFCSRLMMRSRPLFAKYLGLFCTALQLRVLNFFAFDGYARWTHWRESAEVMVYQDIDLDDHWPPADLEEPQYSMFFSSSPSPRLLNCFESRIIH</sequence>
<evidence type="ECO:0000313" key="2">
    <source>
        <dbReference type="Proteomes" id="UP001362999"/>
    </source>
</evidence>